<accession>A0A0A9XCX4</accession>
<reference evidence="2" key="2">
    <citation type="submission" date="2014-07" db="EMBL/GenBank/DDBJ databases">
        <authorList>
            <person name="Hull J."/>
        </authorList>
    </citation>
    <scope>NUCLEOTIDE SEQUENCE</scope>
</reference>
<sequence length="128" mass="13644">VTERAIHNRICCSGETVTVVNTRVLNRAHLTLCRYLTMDTNLKDQDGVTPATNPPSEDAGKVRGDGALDGCTATDGVGEQNQIQDKSTGKGRRKKAAAVGGSSKPTAQSIPQRVLFPIENMDESVYGD</sequence>
<name>A0A0A9XCX4_LYGHE</name>
<evidence type="ECO:0000256" key="1">
    <source>
        <dbReference type="SAM" id="MobiDB-lite"/>
    </source>
</evidence>
<dbReference type="AlphaFoldDB" id="A0A0A9XCX4"/>
<organism evidence="2">
    <name type="scientific">Lygus hesperus</name>
    <name type="common">Western plant bug</name>
    <dbReference type="NCBI Taxonomy" id="30085"/>
    <lineage>
        <taxon>Eukaryota</taxon>
        <taxon>Metazoa</taxon>
        <taxon>Ecdysozoa</taxon>
        <taxon>Arthropoda</taxon>
        <taxon>Hexapoda</taxon>
        <taxon>Insecta</taxon>
        <taxon>Pterygota</taxon>
        <taxon>Neoptera</taxon>
        <taxon>Paraneoptera</taxon>
        <taxon>Hemiptera</taxon>
        <taxon>Heteroptera</taxon>
        <taxon>Panheteroptera</taxon>
        <taxon>Cimicomorpha</taxon>
        <taxon>Miridae</taxon>
        <taxon>Mirini</taxon>
        <taxon>Lygus</taxon>
    </lineage>
</organism>
<feature type="non-terminal residue" evidence="2">
    <location>
        <position position="1"/>
    </location>
</feature>
<feature type="region of interest" description="Disordered" evidence="1">
    <location>
        <begin position="43"/>
        <end position="128"/>
    </location>
</feature>
<reference evidence="2" key="1">
    <citation type="journal article" date="2014" name="PLoS ONE">
        <title>Transcriptome-Based Identification of ABC Transporters in the Western Tarnished Plant Bug Lygus hesperus.</title>
        <authorList>
            <person name="Hull J.J."/>
            <person name="Chaney K."/>
            <person name="Geib S.M."/>
            <person name="Fabrick J.A."/>
            <person name="Brent C.S."/>
            <person name="Walsh D."/>
            <person name="Lavine L.C."/>
        </authorList>
    </citation>
    <scope>NUCLEOTIDE SEQUENCE</scope>
</reference>
<dbReference type="EMBL" id="GBHO01028654">
    <property type="protein sequence ID" value="JAG14950.1"/>
    <property type="molecule type" value="Transcribed_RNA"/>
</dbReference>
<proteinExistence type="predicted"/>
<protein>
    <submittedName>
        <fullName evidence="2">Uncharacterized protein</fullName>
    </submittedName>
</protein>
<evidence type="ECO:0000313" key="2">
    <source>
        <dbReference type="EMBL" id="JAG14950.1"/>
    </source>
</evidence>
<gene>
    <name evidence="2" type="ORF">CM83_4634</name>
</gene>